<feature type="transmembrane region" description="Helical" evidence="7">
    <location>
        <begin position="402"/>
        <end position="425"/>
    </location>
</feature>
<comment type="subcellular location">
    <subcellularLocation>
        <location evidence="1">Membrane</location>
        <topology evidence="1">Multi-pass membrane protein</topology>
    </subcellularLocation>
</comment>
<dbReference type="AlphaFoldDB" id="I0YZU6"/>
<dbReference type="OrthoDB" id="5588846at2759"/>
<feature type="domain" description="SPX" evidence="8">
    <location>
        <begin position="1"/>
        <end position="152"/>
    </location>
</feature>
<dbReference type="GO" id="GO:0022857">
    <property type="term" value="F:transmembrane transporter activity"/>
    <property type="evidence" value="ECO:0007669"/>
    <property type="project" value="InterPro"/>
</dbReference>
<evidence type="ECO:0000256" key="1">
    <source>
        <dbReference type="ARBA" id="ARBA00004141"/>
    </source>
</evidence>
<feature type="region of interest" description="Disordered" evidence="6">
    <location>
        <begin position="573"/>
        <end position="603"/>
    </location>
</feature>
<dbReference type="PANTHER" id="PTHR23510">
    <property type="entry name" value="INNER MEMBRANE TRANSPORT PROTEIN YAJR"/>
    <property type="match status" value="1"/>
</dbReference>
<feature type="region of interest" description="Disordered" evidence="6">
    <location>
        <begin position="74"/>
        <end position="96"/>
    </location>
</feature>
<dbReference type="KEGG" id="csl:COCSUDRAFT_41263"/>
<dbReference type="eggNOG" id="KOG2325">
    <property type="taxonomic scope" value="Eukaryota"/>
</dbReference>
<evidence type="ECO:0000256" key="4">
    <source>
        <dbReference type="ARBA" id="ARBA00022989"/>
    </source>
</evidence>
<feature type="transmembrane region" description="Helical" evidence="7">
    <location>
        <begin position="794"/>
        <end position="814"/>
    </location>
</feature>
<gene>
    <name evidence="9" type="ORF">COCSUDRAFT_41263</name>
</gene>
<dbReference type="InterPro" id="IPR011701">
    <property type="entry name" value="MFS"/>
</dbReference>
<feature type="transmembrane region" description="Helical" evidence="7">
    <location>
        <begin position="623"/>
        <end position="643"/>
    </location>
</feature>
<evidence type="ECO:0000256" key="2">
    <source>
        <dbReference type="ARBA" id="ARBA00008335"/>
    </source>
</evidence>
<dbReference type="EMBL" id="AGSI01000006">
    <property type="protein sequence ID" value="EIE23915.1"/>
    <property type="molecule type" value="Genomic_DNA"/>
</dbReference>
<protein>
    <submittedName>
        <fullName evidence="9">MFS general substrate transporter</fullName>
    </submittedName>
</protein>
<feature type="transmembrane region" description="Helical" evidence="7">
    <location>
        <begin position="692"/>
        <end position="708"/>
    </location>
</feature>
<evidence type="ECO:0000256" key="5">
    <source>
        <dbReference type="ARBA" id="ARBA00023136"/>
    </source>
</evidence>
<evidence type="ECO:0000313" key="10">
    <source>
        <dbReference type="Proteomes" id="UP000007264"/>
    </source>
</evidence>
<comment type="caution">
    <text evidence="9">The sequence shown here is derived from an EMBL/GenBank/DDBJ whole genome shotgun (WGS) entry which is preliminary data.</text>
</comment>
<feature type="transmembrane region" description="Helical" evidence="7">
    <location>
        <begin position="532"/>
        <end position="552"/>
    </location>
</feature>
<dbReference type="PANTHER" id="PTHR23510:SF64">
    <property type="entry name" value="INNER MEMBRANE TRANSPORT PROTEIN YAJR"/>
    <property type="match status" value="1"/>
</dbReference>
<organism evidence="9 10">
    <name type="scientific">Coccomyxa subellipsoidea (strain C-169)</name>
    <name type="common">Green microalga</name>
    <dbReference type="NCBI Taxonomy" id="574566"/>
    <lineage>
        <taxon>Eukaryota</taxon>
        <taxon>Viridiplantae</taxon>
        <taxon>Chlorophyta</taxon>
        <taxon>core chlorophytes</taxon>
        <taxon>Trebouxiophyceae</taxon>
        <taxon>Trebouxiophyceae incertae sedis</taxon>
        <taxon>Coccomyxaceae</taxon>
        <taxon>Coccomyxa</taxon>
        <taxon>Coccomyxa subellipsoidea</taxon>
    </lineage>
</organism>
<keyword evidence="3 7" id="KW-0812">Transmembrane</keyword>
<dbReference type="InterPro" id="IPR004331">
    <property type="entry name" value="SPX_dom"/>
</dbReference>
<dbReference type="CDD" id="cd14479">
    <property type="entry name" value="SPX-MFS_plant"/>
    <property type="match status" value="1"/>
</dbReference>
<feature type="transmembrane region" description="Helical" evidence="7">
    <location>
        <begin position="714"/>
        <end position="734"/>
    </location>
</feature>
<reference evidence="9 10" key="1">
    <citation type="journal article" date="2012" name="Genome Biol.">
        <title>The genome of the polar eukaryotic microalga coccomyxa subellipsoidea reveals traits of cold adaptation.</title>
        <authorList>
            <person name="Blanc G."/>
            <person name="Agarkova I."/>
            <person name="Grimwood J."/>
            <person name="Kuo A."/>
            <person name="Brueggeman A."/>
            <person name="Dunigan D."/>
            <person name="Gurnon J."/>
            <person name="Ladunga I."/>
            <person name="Lindquist E."/>
            <person name="Lucas S."/>
            <person name="Pangilinan J."/>
            <person name="Proschold T."/>
            <person name="Salamov A."/>
            <person name="Schmutz J."/>
            <person name="Weeks D."/>
            <person name="Yamada T."/>
            <person name="Claverie J.M."/>
            <person name="Grigoriev I."/>
            <person name="Van Etten J."/>
            <person name="Lomsadze A."/>
            <person name="Borodovsky M."/>
        </authorList>
    </citation>
    <scope>NUCLEOTIDE SEQUENCE [LARGE SCALE GENOMIC DNA]</scope>
    <source>
        <strain evidence="9 10">C-169</strain>
    </source>
</reference>
<dbReference type="RefSeq" id="XP_005648459.1">
    <property type="nucleotide sequence ID" value="XM_005648402.1"/>
</dbReference>
<dbReference type="eggNOG" id="KOG1161">
    <property type="taxonomic scope" value="Eukaryota"/>
</dbReference>
<dbReference type="InterPro" id="IPR051068">
    <property type="entry name" value="MFS_Domain-Containing_Protein"/>
</dbReference>
<feature type="transmembrane region" description="Helical" evidence="7">
    <location>
        <begin position="834"/>
        <end position="855"/>
    </location>
</feature>
<dbReference type="Pfam" id="PF07690">
    <property type="entry name" value="MFS_1"/>
    <property type="match status" value="1"/>
</dbReference>
<dbReference type="GO" id="GO:0016020">
    <property type="term" value="C:membrane"/>
    <property type="evidence" value="ECO:0007669"/>
    <property type="project" value="UniProtKB-SubCell"/>
</dbReference>
<feature type="transmembrane region" description="Helical" evidence="7">
    <location>
        <begin position="663"/>
        <end position="680"/>
    </location>
</feature>
<dbReference type="GeneID" id="17041913"/>
<feature type="compositionally biased region" description="Pro residues" evidence="6">
    <location>
        <begin position="583"/>
        <end position="594"/>
    </location>
</feature>
<accession>I0YZU6</accession>
<proteinExistence type="inferred from homology"/>
<keyword evidence="10" id="KW-1185">Reference proteome</keyword>
<feature type="transmembrane region" description="Helical" evidence="7">
    <location>
        <begin position="445"/>
        <end position="470"/>
    </location>
</feature>
<keyword evidence="4 7" id="KW-1133">Transmembrane helix</keyword>
<evidence type="ECO:0000259" key="8">
    <source>
        <dbReference type="PROSITE" id="PS51382"/>
    </source>
</evidence>
<name>I0YZU6_COCSC</name>
<dbReference type="SUPFAM" id="SSF103473">
    <property type="entry name" value="MFS general substrate transporter"/>
    <property type="match status" value="1"/>
</dbReference>
<dbReference type="InterPro" id="IPR036259">
    <property type="entry name" value="MFS_trans_sf"/>
</dbReference>
<evidence type="ECO:0000313" key="9">
    <source>
        <dbReference type="EMBL" id="EIE23915.1"/>
    </source>
</evidence>
<keyword evidence="5 7" id="KW-0472">Membrane</keyword>
<evidence type="ECO:0000256" key="7">
    <source>
        <dbReference type="SAM" id="Phobius"/>
    </source>
</evidence>
<comment type="similarity">
    <text evidence="2">Belongs to the major facilitator superfamily.</text>
</comment>
<dbReference type="InterPro" id="IPR045264">
    <property type="entry name" value="SPXM_SPX_plant"/>
</dbReference>
<dbReference type="Gene3D" id="1.20.1250.20">
    <property type="entry name" value="MFS general substrate transporter like domains"/>
    <property type="match status" value="1"/>
</dbReference>
<feature type="transmembrane region" description="Helical" evidence="7">
    <location>
        <begin position="491"/>
        <end position="512"/>
    </location>
</feature>
<evidence type="ECO:0000256" key="3">
    <source>
        <dbReference type="ARBA" id="ARBA00022692"/>
    </source>
</evidence>
<dbReference type="PROSITE" id="PS51382">
    <property type="entry name" value="SPX"/>
    <property type="match status" value="1"/>
</dbReference>
<dbReference type="Proteomes" id="UP000007264">
    <property type="component" value="Unassembled WGS sequence"/>
</dbReference>
<sequence length="860" mass="94546">MRFGERLARERWVPWAAQYINYELLKRKMKAVMVAQDDQGREDCKEDFAKSLDAEIEKVIAFYREKSSAAKAAASSTQGGAARSMAETTAASPPEPEEVLDHLDASLRSLRPIALDIFHLLGYVSLNTAALRKILKKYAKNVEPTKPQPGYLTLRVEHPHEPGWKLLQASCFKAPFVASRHHSLLINGDWLTSYSRVEGTFLKESIGRELEAMGSHEALNQASEKASHTMQLMHVRDVYEHLRECREKFMAVHPGVASRAPAAAVPAPRPLPADTKAARTLSRRLSSRTSFKYTPAWTPGLPGAEPDQGLDLDELLQQMKFALEMADRNARLIHPIPWQEAQACTPSFWAGIFEPAPDDEDALATPGGLLLNCINSGLYMANYNLIIPTITELCRKIGVPNAMVGIIIGCCDIATIPGTIGYSIWTNHDYKTPLLASATACLVGNLAYCLSYDLGAVWLLFLARLITGLGSARTVNRRYIAIFVAYKDRTWASALFVSLSAVGMALGPLLALPLSHFPTLKFAGLTFDHITMGGWLMNVAWLIFMIFAYFGFEDPLKKKKKTDELREPLLAANGTPHDVEAGPPLPKVPPPPPSSSADSDDEAGELEEEGYLARLSHLWSSPLVATSCCIFLCYILKVVQQAYIDGLPIFTEMAYGWSNSDVGVMLGVLGLVAPLVNFTVGRLSAKLPDRHITLASILVTLAGCAALMKGPLPMSNFFIAGALVYMGTIVLEAVSMSLTSKARFLELTLFYEHYYYYYCYYYTLLLPEARHVRVHCLASLGGTGVKKFGFSLRFMYANFVAASTLGRLCGNLLLSLCARITGAMTLEQVNKLSTVLYGASGASMIFSIVYVLSVYSRLQG</sequence>
<evidence type="ECO:0000256" key="6">
    <source>
        <dbReference type="SAM" id="MobiDB-lite"/>
    </source>
</evidence>